<dbReference type="PROSITE" id="PS00463">
    <property type="entry name" value="ZN2_CY6_FUNGAL_1"/>
    <property type="match status" value="1"/>
</dbReference>
<gene>
    <name evidence="10" type="ORF">DFQ27_007055</name>
</gene>
<evidence type="ECO:0000313" key="11">
    <source>
        <dbReference type="Proteomes" id="UP000807716"/>
    </source>
</evidence>
<evidence type="ECO:0000256" key="6">
    <source>
        <dbReference type="ARBA" id="ARBA00023163"/>
    </source>
</evidence>
<dbReference type="Proteomes" id="UP000807716">
    <property type="component" value="Unassembled WGS sequence"/>
</dbReference>
<dbReference type="PANTHER" id="PTHR31313:SF81">
    <property type="entry name" value="TY1 ENHANCER ACTIVATOR"/>
    <property type="match status" value="1"/>
</dbReference>
<dbReference type="Pfam" id="PF00172">
    <property type="entry name" value="Zn_clus"/>
    <property type="match status" value="1"/>
</dbReference>
<comment type="caution">
    <text evidence="10">The sequence shown here is derived from an EMBL/GenBank/DDBJ whole genome shotgun (WGS) entry which is preliminary data.</text>
</comment>
<feature type="region of interest" description="Disordered" evidence="8">
    <location>
        <begin position="835"/>
        <end position="880"/>
    </location>
</feature>
<dbReference type="GO" id="GO:0008270">
    <property type="term" value="F:zinc ion binding"/>
    <property type="evidence" value="ECO:0007669"/>
    <property type="project" value="InterPro"/>
</dbReference>
<feature type="region of interest" description="Disordered" evidence="8">
    <location>
        <begin position="1164"/>
        <end position="1217"/>
    </location>
</feature>
<feature type="compositionally biased region" description="Basic residues" evidence="8">
    <location>
        <begin position="1334"/>
        <end position="1343"/>
    </location>
</feature>
<feature type="region of interest" description="Disordered" evidence="8">
    <location>
        <begin position="1251"/>
        <end position="1299"/>
    </location>
</feature>
<feature type="compositionally biased region" description="Polar residues" evidence="8">
    <location>
        <begin position="838"/>
        <end position="857"/>
    </location>
</feature>
<dbReference type="SUPFAM" id="SSF57701">
    <property type="entry name" value="Zn2/Cys6 DNA-binding domain"/>
    <property type="match status" value="1"/>
</dbReference>
<evidence type="ECO:0000256" key="1">
    <source>
        <dbReference type="ARBA" id="ARBA00004123"/>
    </source>
</evidence>
<dbReference type="EMBL" id="JAAAJB010000054">
    <property type="protein sequence ID" value="KAG0268319.1"/>
    <property type="molecule type" value="Genomic_DNA"/>
</dbReference>
<feature type="compositionally biased region" description="Basic and acidic residues" evidence="8">
    <location>
        <begin position="118"/>
        <end position="149"/>
    </location>
</feature>
<sequence>MSPASPANLPQVSFVNLYSEDPWKKRQRVRIQQACSECRRQKIKCDGQRPCKSCKKSDRSCVYASAPSHFHSSTASSAPGSTTHSAPGSGASTPTGKGTCMSTMSTHTNITQTQVHKPKSDCQDKPVRRDSRKDDSAHAHSHMETLTKSQIKDIGKHGIPLDEWQKDENINSTRAAASKSHRHHAHIPHSPSNPSVSFTNHIQVPAQQTAHQHQHIPPPLQRPHGFSTLPPPLQQLPHQQQPPELLQNVQTMFHVQPHQFQQQMPQTQMQPPAHIQSPATPLLVQSPPTSTISDIDSCINDLESKHTHNTLVYIMESLKLTDNTTQQQQPAPKAYDLVVEKKRDGLDDTPPPELSLPSDLSLPTQSTDLPSIEIRDHLVDTYFTYRYPVWPIVHKKIFIEQLNDPNSTPSLLLLNAMFAYASRYSNWVVLRADPTRPETAGQLFLERAQAMLPHFLMAPRLSTVQALLFLAQLEDNQTQRQTYHSMSVRMAQLLDLHKSCKHMGLPDDERETRRCIWWCCYMNDRLLALATRKPAIIHDGDCNIDFPFQEHLYDGPGSNSNSMVSLSHYYSPPQLFLQLLHLSKLVGRVLKHFTRVANNRYRTQEEHEVALTSLDESLFTWLAGLPEHLQYTPAPDALSTKTLPSPYVASLHMYFYSIVHSLHNPYMDSSNPRSTDDMPKTSLSHERCTLSASMITGLARSLCFQPQFGLNFGTQCYTILHAAIMHLTNTANSTAYQSLKSKSQFVSTLSVIKAYSQHYAFDSLKKSSDIMDNIYNAQVARHQDENSPSPLSGHHSSVSPGPTSSSSMSSPATTVLREVKHPDHHHVLHHLHHPYLRSDSQPSSPRMQPTMTTTNFPSLGIPSSPASQSDGPTTGASSLVNRTRSPHTWSVGTSMANTPAQNSPMLPAEPDAGDDSVMEVIQSSSSLAATVVPPISVDDHSNNMNNVDPAASSSVAAASAAATAAAARAANMVPNCSTVPSEESKAILTEFYNSNPTIVFDNTGRVSPLDSTSLTAMLGIGEHDPDEDDYWNEQANSLGGMDGWNQQLMSAQEHVSYESPVGGPSNYVSGNNSLGSMGNNYFETYPGGFGVDFAGFGVGATGTELGLNGQPLLVPTSASASSSSAGGPSVGGASGPSGAAGLGILGATAAAPFHFHTLQAREQEERKLQMHRQQLQQQQQQQQRQPQHHQQQQRGTTEPSPQPQLTPTVHAQSLSPQVPLKVEPEDVYIKQEFPLDDDLVSQIYQKAMMDFNNGHPQGADGRPQHPLRHHGHHGHSNGGNNMSVPNNNSNNNNNLVGHGHAANSIKAGALNDMTLPSTMIDGDELLSPAHARRRVGSMSHHHGGNNTNHNNFIGNNNNNNNQNNDATSASRRPSHVGDLGMPPSAVSNGPSAQPPTSIFFNDLVDDTTMEDIDAETW</sequence>
<keyword evidence="6" id="KW-0804">Transcription</keyword>
<dbReference type="OrthoDB" id="2154091at2759"/>
<dbReference type="InterPro" id="IPR007219">
    <property type="entry name" value="XnlR_reg_dom"/>
</dbReference>
<dbReference type="CDD" id="cd12148">
    <property type="entry name" value="fungal_TF_MHR"/>
    <property type="match status" value="1"/>
</dbReference>
<accession>A0A9P6QJV0</accession>
<feature type="compositionally biased region" description="Low complexity" evidence="8">
    <location>
        <begin position="1344"/>
        <end position="1364"/>
    </location>
</feature>
<name>A0A9P6QJV0_9FUNG</name>
<evidence type="ECO:0000256" key="7">
    <source>
        <dbReference type="ARBA" id="ARBA00023242"/>
    </source>
</evidence>
<dbReference type="CDD" id="cd00067">
    <property type="entry name" value="GAL4"/>
    <property type="match status" value="1"/>
</dbReference>
<feature type="region of interest" description="Disordered" evidence="8">
    <location>
        <begin position="781"/>
        <end position="812"/>
    </location>
</feature>
<feature type="compositionally biased region" description="Polar residues" evidence="8">
    <location>
        <begin position="864"/>
        <end position="880"/>
    </location>
</feature>
<feature type="compositionally biased region" description="Low complexity" evidence="8">
    <location>
        <begin position="787"/>
        <end position="811"/>
    </location>
</feature>
<feature type="compositionally biased region" description="Polar residues" evidence="8">
    <location>
        <begin position="1385"/>
        <end position="1399"/>
    </location>
</feature>
<keyword evidence="5" id="KW-0238">DNA-binding</keyword>
<feature type="region of interest" description="Disordered" evidence="8">
    <location>
        <begin position="1334"/>
        <end position="1404"/>
    </location>
</feature>
<protein>
    <recommendedName>
        <fullName evidence="9">Zn(2)-C6 fungal-type domain-containing protein</fullName>
    </recommendedName>
</protein>
<keyword evidence="11" id="KW-1185">Reference proteome</keyword>
<dbReference type="SMART" id="SM00066">
    <property type="entry name" value="GAL4"/>
    <property type="match status" value="1"/>
</dbReference>
<dbReference type="PANTHER" id="PTHR31313">
    <property type="entry name" value="TY1 ENHANCER ACTIVATOR"/>
    <property type="match status" value="1"/>
</dbReference>
<dbReference type="GO" id="GO:0005634">
    <property type="term" value="C:nucleus"/>
    <property type="evidence" value="ECO:0007669"/>
    <property type="project" value="UniProtKB-SubCell"/>
</dbReference>
<feature type="domain" description="Zn(2)-C6 fungal-type" evidence="9">
    <location>
        <begin position="34"/>
        <end position="63"/>
    </location>
</feature>
<evidence type="ECO:0000259" key="9">
    <source>
        <dbReference type="PROSITE" id="PS50048"/>
    </source>
</evidence>
<evidence type="ECO:0000313" key="10">
    <source>
        <dbReference type="EMBL" id="KAG0268319.1"/>
    </source>
</evidence>
<feature type="region of interest" description="Disordered" evidence="8">
    <location>
        <begin position="343"/>
        <end position="362"/>
    </location>
</feature>
<dbReference type="PROSITE" id="PS50048">
    <property type="entry name" value="ZN2_CY6_FUNGAL_2"/>
    <property type="match status" value="1"/>
</dbReference>
<feature type="compositionally biased region" description="Low complexity" evidence="8">
    <location>
        <begin position="1171"/>
        <end position="1194"/>
    </location>
</feature>
<reference evidence="10" key="1">
    <citation type="journal article" date="2020" name="Fungal Divers.">
        <title>Resolving the Mortierellaceae phylogeny through synthesis of multi-gene phylogenetics and phylogenomics.</title>
        <authorList>
            <person name="Vandepol N."/>
            <person name="Liber J."/>
            <person name="Desiro A."/>
            <person name="Na H."/>
            <person name="Kennedy M."/>
            <person name="Barry K."/>
            <person name="Grigoriev I.V."/>
            <person name="Miller A.N."/>
            <person name="O'Donnell K."/>
            <person name="Stajich J.E."/>
            <person name="Bonito G."/>
        </authorList>
    </citation>
    <scope>NUCLEOTIDE SEQUENCE</scope>
    <source>
        <strain evidence="10">BC1065</strain>
    </source>
</reference>
<feature type="compositionally biased region" description="Basic residues" evidence="8">
    <location>
        <begin position="1265"/>
        <end position="1275"/>
    </location>
</feature>
<dbReference type="GO" id="GO:0006351">
    <property type="term" value="P:DNA-templated transcription"/>
    <property type="evidence" value="ECO:0007669"/>
    <property type="project" value="InterPro"/>
</dbReference>
<keyword evidence="2" id="KW-0479">Metal-binding</keyword>
<feature type="region of interest" description="Disordered" evidence="8">
    <location>
        <begin position="69"/>
        <end position="149"/>
    </location>
</feature>
<dbReference type="InterPro" id="IPR051615">
    <property type="entry name" value="Transcr_Regulatory_Elem"/>
</dbReference>
<dbReference type="Pfam" id="PF04082">
    <property type="entry name" value="Fungal_trans"/>
    <property type="match status" value="1"/>
</dbReference>
<keyword evidence="7" id="KW-0539">Nucleus</keyword>
<evidence type="ECO:0000256" key="4">
    <source>
        <dbReference type="ARBA" id="ARBA00023015"/>
    </source>
</evidence>
<feature type="compositionally biased region" description="Low complexity" evidence="8">
    <location>
        <begin position="1278"/>
        <end position="1299"/>
    </location>
</feature>
<evidence type="ECO:0000256" key="2">
    <source>
        <dbReference type="ARBA" id="ARBA00022723"/>
    </source>
</evidence>
<evidence type="ECO:0000256" key="8">
    <source>
        <dbReference type="SAM" id="MobiDB-lite"/>
    </source>
</evidence>
<feature type="compositionally biased region" description="Polar residues" evidence="8">
    <location>
        <begin position="1195"/>
        <end position="1216"/>
    </location>
</feature>
<feature type="compositionally biased region" description="Polar residues" evidence="8">
    <location>
        <begin position="90"/>
        <end position="115"/>
    </location>
</feature>
<evidence type="ECO:0000256" key="5">
    <source>
        <dbReference type="ARBA" id="ARBA00023125"/>
    </source>
</evidence>
<comment type="subcellular location">
    <subcellularLocation>
        <location evidence="1">Nucleus</location>
    </subcellularLocation>
</comment>
<dbReference type="GO" id="GO:0003677">
    <property type="term" value="F:DNA binding"/>
    <property type="evidence" value="ECO:0007669"/>
    <property type="project" value="UniProtKB-KW"/>
</dbReference>
<organism evidence="10 11">
    <name type="scientific">Actinomortierella ambigua</name>
    <dbReference type="NCBI Taxonomy" id="1343610"/>
    <lineage>
        <taxon>Eukaryota</taxon>
        <taxon>Fungi</taxon>
        <taxon>Fungi incertae sedis</taxon>
        <taxon>Mucoromycota</taxon>
        <taxon>Mortierellomycotina</taxon>
        <taxon>Mortierellomycetes</taxon>
        <taxon>Mortierellales</taxon>
        <taxon>Mortierellaceae</taxon>
        <taxon>Actinomortierella</taxon>
    </lineage>
</organism>
<dbReference type="GO" id="GO:0000981">
    <property type="term" value="F:DNA-binding transcription factor activity, RNA polymerase II-specific"/>
    <property type="evidence" value="ECO:0007669"/>
    <property type="project" value="InterPro"/>
</dbReference>
<keyword evidence="3" id="KW-0862">Zinc</keyword>
<dbReference type="SMART" id="SM00906">
    <property type="entry name" value="Fungal_trans"/>
    <property type="match status" value="1"/>
</dbReference>
<evidence type="ECO:0000256" key="3">
    <source>
        <dbReference type="ARBA" id="ARBA00022833"/>
    </source>
</evidence>
<dbReference type="Gene3D" id="4.10.240.10">
    <property type="entry name" value="Zn(2)-C6 fungal-type DNA-binding domain"/>
    <property type="match status" value="1"/>
</dbReference>
<dbReference type="InterPro" id="IPR036864">
    <property type="entry name" value="Zn2-C6_fun-type_DNA-bd_sf"/>
</dbReference>
<dbReference type="InterPro" id="IPR001138">
    <property type="entry name" value="Zn2Cys6_DnaBD"/>
</dbReference>
<feature type="compositionally biased region" description="Low complexity" evidence="8">
    <location>
        <begin position="71"/>
        <end position="87"/>
    </location>
</feature>
<proteinExistence type="predicted"/>
<keyword evidence="4" id="KW-0805">Transcription regulation</keyword>